<gene>
    <name evidence="3" type="ORF">M513_11730</name>
    <name evidence="4" type="ORF">M514_11730</name>
</gene>
<organism evidence="4">
    <name type="scientific">Trichuris suis</name>
    <name type="common">pig whipworm</name>
    <dbReference type="NCBI Taxonomy" id="68888"/>
    <lineage>
        <taxon>Eukaryota</taxon>
        <taxon>Metazoa</taxon>
        <taxon>Ecdysozoa</taxon>
        <taxon>Nematoda</taxon>
        <taxon>Enoplea</taxon>
        <taxon>Dorylaimia</taxon>
        <taxon>Trichinellida</taxon>
        <taxon>Trichuridae</taxon>
        <taxon>Trichuris</taxon>
    </lineage>
</organism>
<evidence type="ECO:0000313" key="5">
    <source>
        <dbReference type="Proteomes" id="UP000030764"/>
    </source>
</evidence>
<sequence length="123" mass="12890">MEATSIGGGGAASAAFLLRQIACLLAELVSSCGLTAEEIHCTTSVREITTKRTRLDSMVKVPTAATQAPDQTAPPSTRLHGLVPTRRSPLSEPRMAVGTRAHVEALDARAVFYDATGVRTIGT</sequence>
<evidence type="ECO:0000256" key="1">
    <source>
        <dbReference type="SAM" id="MobiDB-lite"/>
    </source>
</evidence>
<dbReference type="Proteomes" id="UP000030764">
    <property type="component" value="Unassembled WGS sequence"/>
</dbReference>
<evidence type="ECO:0000313" key="3">
    <source>
        <dbReference type="EMBL" id="KFD47367.1"/>
    </source>
</evidence>
<dbReference type="AlphaFoldDB" id="A0A085MW02"/>
<feature type="signal peptide" evidence="2">
    <location>
        <begin position="1"/>
        <end position="26"/>
    </location>
</feature>
<feature type="compositionally biased region" description="Low complexity" evidence="1">
    <location>
        <begin position="62"/>
        <end position="77"/>
    </location>
</feature>
<feature type="region of interest" description="Disordered" evidence="1">
    <location>
        <begin position="62"/>
        <end position="94"/>
    </location>
</feature>
<proteinExistence type="predicted"/>
<feature type="chain" id="PRO_5007379489" evidence="2">
    <location>
        <begin position="27"/>
        <end position="123"/>
    </location>
</feature>
<protein>
    <submittedName>
        <fullName evidence="4">Uncharacterized protein</fullName>
    </submittedName>
</protein>
<name>A0A085MW02_9BILA</name>
<reference evidence="4 5" key="1">
    <citation type="journal article" date="2014" name="Nat. Genet.">
        <title>Genome and transcriptome of the porcine whipworm Trichuris suis.</title>
        <authorList>
            <person name="Jex A.R."/>
            <person name="Nejsum P."/>
            <person name="Schwarz E.M."/>
            <person name="Hu L."/>
            <person name="Young N.D."/>
            <person name="Hall R.S."/>
            <person name="Korhonen P.K."/>
            <person name="Liao S."/>
            <person name="Thamsborg S."/>
            <person name="Xia J."/>
            <person name="Xu P."/>
            <person name="Wang S."/>
            <person name="Scheerlinck J.P."/>
            <person name="Hofmann A."/>
            <person name="Sternberg P.W."/>
            <person name="Wang J."/>
            <person name="Gasser R.B."/>
        </authorList>
    </citation>
    <scope>NUCLEOTIDE SEQUENCE [LARGE SCALE GENOMIC DNA]</scope>
    <source>
        <strain evidence="4">DCEP-RM93F</strain>
        <strain evidence="3">DCEP-RM93M</strain>
    </source>
</reference>
<keyword evidence="2" id="KW-0732">Signal</keyword>
<keyword evidence="5" id="KW-1185">Reference proteome</keyword>
<dbReference type="EMBL" id="KL363329">
    <property type="protein sequence ID" value="KFD47367.1"/>
    <property type="molecule type" value="Genomic_DNA"/>
</dbReference>
<accession>A0A085MW02</accession>
<evidence type="ECO:0000313" key="4">
    <source>
        <dbReference type="EMBL" id="KFD61398.1"/>
    </source>
</evidence>
<dbReference type="Proteomes" id="UP000030758">
    <property type="component" value="Unassembled WGS sequence"/>
</dbReference>
<dbReference type="EMBL" id="KL367625">
    <property type="protein sequence ID" value="KFD61398.1"/>
    <property type="molecule type" value="Genomic_DNA"/>
</dbReference>
<evidence type="ECO:0000256" key="2">
    <source>
        <dbReference type="SAM" id="SignalP"/>
    </source>
</evidence>